<evidence type="ECO:0000256" key="1">
    <source>
        <dbReference type="RuleBase" id="RU367072"/>
    </source>
</evidence>
<comment type="subunit">
    <text evidence="1">Component of the CIA complex.</text>
</comment>
<dbReference type="Proteomes" id="UP001152759">
    <property type="component" value="Chromosome 8"/>
</dbReference>
<comment type="subcellular location">
    <subcellularLocation>
        <location evidence="1">Cytoplasm</location>
        <location evidence="1">Cytoskeleton</location>
        <location evidence="1">Spindle</location>
    </subcellularLocation>
    <subcellularLocation>
        <location evidence="1">Nucleus</location>
    </subcellularLocation>
</comment>
<dbReference type="GO" id="GO:0051604">
    <property type="term" value="P:protein maturation"/>
    <property type="evidence" value="ECO:0007669"/>
    <property type="project" value="UniProtKB-UniRule"/>
</dbReference>
<dbReference type="InterPro" id="IPR039920">
    <property type="entry name" value="MMS19"/>
</dbReference>
<dbReference type="EMBL" id="OU963869">
    <property type="protein sequence ID" value="CAH0394468.1"/>
    <property type="molecule type" value="Genomic_DNA"/>
</dbReference>
<comment type="similarity">
    <text evidence="1">Belongs to the MET18/MMS19 family.</text>
</comment>
<keyword evidence="1" id="KW-0206">Cytoskeleton</keyword>
<organism evidence="3 4">
    <name type="scientific">Bemisia tabaci</name>
    <name type="common">Sweetpotato whitefly</name>
    <name type="synonym">Aleurodes tabaci</name>
    <dbReference type="NCBI Taxonomy" id="7038"/>
    <lineage>
        <taxon>Eukaryota</taxon>
        <taxon>Metazoa</taxon>
        <taxon>Ecdysozoa</taxon>
        <taxon>Arthropoda</taxon>
        <taxon>Hexapoda</taxon>
        <taxon>Insecta</taxon>
        <taxon>Pterygota</taxon>
        <taxon>Neoptera</taxon>
        <taxon>Paraneoptera</taxon>
        <taxon>Hemiptera</taxon>
        <taxon>Sternorrhyncha</taxon>
        <taxon>Aleyrodoidea</taxon>
        <taxon>Aleyrodidae</taxon>
        <taxon>Aleyrodinae</taxon>
        <taxon>Bemisia</taxon>
    </lineage>
</organism>
<keyword evidence="4" id="KW-1185">Reference proteome</keyword>
<keyword evidence="1" id="KW-0963">Cytoplasm</keyword>
<reference evidence="3" key="1">
    <citation type="submission" date="2021-12" db="EMBL/GenBank/DDBJ databases">
        <authorList>
            <person name="King R."/>
        </authorList>
    </citation>
    <scope>NUCLEOTIDE SEQUENCE</scope>
</reference>
<evidence type="ECO:0000313" key="4">
    <source>
        <dbReference type="Proteomes" id="UP001152759"/>
    </source>
</evidence>
<dbReference type="PANTHER" id="PTHR12891:SF0">
    <property type="entry name" value="MMS19 NUCLEOTIDE EXCISION REPAIR PROTEIN HOMOLOG"/>
    <property type="match status" value="1"/>
</dbReference>
<proteinExistence type="inferred from homology"/>
<dbReference type="GO" id="GO:0097361">
    <property type="term" value="C:cytosolic [4Fe-4S] assembly targeting complex"/>
    <property type="evidence" value="ECO:0007669"/>
    <property type="project" value="UniProtKB-UniRule"/>
</dbReference>
<feature type="domain" description="MMS19 N-terminal" evidence="2">
    <location>
        <begin position="49"/>
        <end position="310"/>
    </location>
</feature>
<dbReference type="KEGG" id="btab:109044447"/>
<dbReference type="GO" id="GO:0005634">
    <property type="term" value="C:nucleus"/>
    <property type="evidence" value="ECO:0007669"/>
    <property type="project" value="UniProtKB-SubCell"/>
</dbReference>
<keyword evidence="1" id="KW-0539">Nucleus</keyword>
<comment type="function">
    <text evidence="1">Key component of the cytosolic iron-sulfur protein assembly (CIA) complex, a multiprotein complex that mediates the incorporation of iron-sulfur cluster into apoproteins specifically involved in DNA metabolism and genomic integrity. In the CIA complex, MMS19 acts as an adapter between early-acting CIA components and a subset of cellular target iron-sulfur proteins.</text>
</comment>
<dbReference type="PANTHER" id="PTHR12891">
    <property type="entry name" value="DNA REPAIR/TRANSCRIPTION PROTEIN MET18/MMS19"/>
    <property type="match status" value="1"/>
</dbReference>
<dbReference type="Pfam" id="PF14500">
    <property type="entry name" value="MMS19_N"/>
    <property type="match status" value="1"/>
</dbReference>
<evidence type="ECO:0000313" key="3">
    <source>
        <dbReference type="EMBL" id="CAH0394468.1"/>
    </source>
</evidence>
<keyword evidence="1" id="KW-0227">DNA damage</keyword>
<dbReference type="GO" id="GO:0016226">
    <property type="term" value="P:iron-sulfur cluster assembly"/>
    <property type="evidence" value="ECO:0007669"/>
    <property type="project" value="UniProtKB-UniRule"/>
</dbReference>
<gene>
    <name evidence="3" type="ORF">BEMITA_LOCUS12763</name>
</gene>
<dbReference type="GO" id="GO:0006281">
    <property type="term" value="P:DNA repair"/>
    <property type="evidence" value="ECO:0007669"/>
    <property type="project" value="UniProtKB-UniRule"/>
</dbReference>
<dbReference type="SUPFAM" id="SSF48371">
    <property type="entry name" value="ARM repeat"/>
    <property type="match status" value="1"/>
</dbReference>
<keyword evidence="1" id="KW-0234">DNA repair</keyword>
<accession>A0A9P0F6K2</accession>
<dbReference type="AlphaFoldDB" id="A0A9P0F6K2"/>
<evidence type="ECO:0000259" key="2">
    <source>
        <dbReference type="Pfam" id="PF14500"/>
    </source>
</evidence>
<name>A0A9P0F6K2_BEMTA</name>
<protein>
    <recommendedName>
        <fullName evidence="1">MMS19 nucleotide excision repair protein</fullName>
    </recommendedName>
</protein>
<dbReference type="GO" id="GO:0005819">
    <property type="term" value="C:spindle"/>
    <property type="evidence" value="ECO:0007669"/>
    <property type="project" value="UniProtKB-SubCell"/>
</dbReference>
<dbReference type="InterPro" id="IPR029240">
    <property type="entry name" value="MMS19_N"/>
</dbReference>
<dbReference type="InterPro" id="IPR016024">
    <property type="entry name" value="ARM-type_fold"/>
</dbReference>
<sequence length="776" mass="86475">MDVDQDINLLSSFTAYLSNLSSVEDITEEECNKYVKGITSKNIQLVQLVENLGPFLLHLDNDKREQGCLVLANILTLLPQDALSSMEVTFIARFLCERMKDHHSVIPAALKGTLAIAKMKNVDNGIAAEFFSTAFIHFYCQSQRHDDRNTFYQIICCFMDTKTPELLAMGTDFVYGVISSMDGEKDPRNLMLLFTKLVPKFVTTFKLGHLTEETFEVLGCYFPVDFQPLSNDPAAITRVDLASALQPCLVAHPEFAEFAVPLALEKLVSSLPVAKADSLKLLIDSCAKFPAANLMSHVTMIWHTLRSEILTCVGDPELRDLCFKVLYSLVQNLSCSALDSDQMAIYNGLLNDIFLSMKGYLSDLSLSLFNPICKLLETVASASHSSCSFMLLKIVPVLTALTPKSSAESVTLLKVMSAFLLVCFQTQVLPEDWRQLQNDSNKIVTLYLSALSSNNEEEVLEGAEGFIVILSLLSEEERAQFYSAIRNLLQKDSSSLPRIQILKCIKAAARHYPEEVLNQLVEGTLQPNHGSEITTQEKGLTVLCYLADQEPFFSHLYTHIKSITDTPSREGIGIFLSCFKNLAEVENIILPKSSTVIFALISGVLQMDCADDNFFKLLENFYHVASALMLHLNESDEAKLVIHFLPILLNEVERSTPGAESREIKILFLLSSLLTRIRMPVDKSTTSTILKFCADLIFHATNEEVILHAARLIALLVNKASEPDANLKLEQIQNYLLDKENSGNVSAEVDVAFLCKKALPHRMDSQSLAQSKSRKC</sequence>